<gene>
    <name evidence="1" type="ORF">RV045_09685</name>
</gene>
<reference evidence="1" key="1">
    <citation type="submission" date="2023-10" db="EMBL/GenBank/DDBJ databases">
        <title>Amphibacter perezi, gen. nov., sp. nov. a novel taxa of the family Comamonadaceae, class Betaproteobacteria isolated from the skin microbiota of Pelophylax perezi from different populations.</title>
        <authorList>
            <person name="Costa S."/>
            <person name="Proenca D.N."/>
            <person name="Lopes I."/>
            <person name="Morais P.V."/>
        </authorList>
    </citation>
    <scope>NUCLEOTIDE SEQUENCE</scope>
    <source>
        <strain evidence="1">SL12-8</strain>
    </source>
</reference>
<evidence type="ECO:0000313" key="1">
    <source>
        <dbReference type="EMBL" id="MEJ7138693.1"/>
    </source>
</evidence>
<dbReference type="EMBL" id="JAWDIE010000014">
    <property type="protein sequence ID" value="MEJ7138693.1"/>
    <property type="molecule type" value="Genomic_DNA"/>
</dbReference>
<dbReference type="Proteomes" id="UP001364695">
    <property type="component" value="Unassembled WGS sequence"/>
</dbReference>
<accession>A0ACC6P391</accession>
<keyword evidence="1" id="KW-0449">Lipoprotein</keyword>
<proteinExistence type="predicted"/>
<protein>
    <submittedName>
        <fullName evidence="1">Entericidin A/B family lipoprotein</fullName>
    </submittedName>
</protein>
<organism evidence="1 2">
    <name type="scientific">Amphibiibacter pelophylacis</name>
    <dbReference type="NCBI Taxonomy" id="1799477"/>
    <lineage>
        <taxon>Bacteria</taxon>
        <taxon>Pseudomonadati</taxon>
        <taxon>Pseudomonadota</taxon>
        <taxon>Betaproteobacteria</taxon>
        <taxon>Burkholderiales</taxon>
        <taxon>Sphaerotilaceae</taxon>
        <taxon>Amphibiibacter</taxon>
    </lineage>
</organism>
<sequence>MKKIASVLSLCALVLGLSACNTVQGFGKDVQSGGQAAGQAIEKVAK</sequence>
<keyword evidence="2" id="KW-1185">Reference proteome</keyword>
<evidence type="ECO:0000313" key="2">
    <source>
        <dbReference type="Proteomes" id="UP001364695"/>
    </source>
</evidence>
<comment type="caution">
    <text evidence="1">The sequence shown here is derived from an EMBL/GenBank/DDBJ whole genome shotgun (WGS) entry which is preliminary data.</text>
</comment>
<name>A0ACC6P391_9BURK</name>